<proteinExistence type="predicted"/>
<sequence length="70" mass="8114">MTLGDKIRNLRLTKGLSQKKLAELTGIPQTTISDFERNKYKPDLERLQKLARFFEMTLDELLSFPNDKSA</sequence>
<keyword evidence="4" id="KW-1185">Reference proteome</keyword>
<keyword evidence="1" id="KW-0238">DNA-binding</keyword>
<protein>
    <submittedName>
        <fullName evidence="3">Helix-turn-helix transcriptional regulator</fullName>
    </submittedName>
</protein>
<dbReference type="PANTHER" id="PTHR46558:SF11">
    <property type="entry name" value="HTH-TYPE TRANSCRIPTIONAL REGULATOR XRE"/>
    <property type="match status" value="1"/>
</dbReference>
<dbReference type="CDD" id="cd00093">
    <property type="entry name" value="HTH_XRE"/>
    <property type="match status" value="1"/>
</dbReference>
<feature type="domain" description="HTH cro/C1-type" evidence="2">
    <location>
        <begin position="7"/>
        <end position="61"/>
    </location>
</feature>
<organism evidence="3 4">
    <name type="scientific">Anaerocellum danielii</name>
    <dbReference type="NCBI Taxonomy" id="1387557"/>
    <lineage>
        <taxon>Bacteria</taxon>
        <taxon>Bacillati</taxon>
        <taxon>Bacillota</taxon>
        <taxon>Bacillota incertae sedis</taxon>
        <taxon>Caldicellulosiruptorales</taxon>
        <taxon>Caldicellulosiruptoraceae</taxon>
        <taxon>Anaerocellum</taxon>
    </lineage>
</organism>
<evidence type="ECO:0000313" key="3">
    <source>
        <dbReference type="EMBL" id="WPX08185.1"/>
    </source>
</evidence>
<name>A0ABZ0TXN8_9FIRM</name>
<dbReference type="PROSITE" id="PS50943">
    <property type="entry name" value="HTH_CROC1"/>
    <property type="match status" value="1"/>
</dbReference>
<evidence type="ECO:0000259" key="2">
    <source>
        <dbReference type="PROSITE" id="PS50943"/>
    </source>
</evidence>
<evidence type="ECO:0000313" key="4">
    <source>
        <dbReference type="Proteomes" id="UP001322744"/>
    </source>
</evidence>
<dbReference type="EMBL" id="CP139957">
    <property type="protein sequence ID" value="WPX08185.1"/>
    <property type="molecule type" value="Genomic_DNA"/>
</dbReference>
<dbReference type="SMART" id="SM00530">
    <property type="entry name" value="HTH_XRE"/>
    <property type="match status" value="1"/>
</dbReference>
<dbReference type="Gene3D" id="1.10.260.40">
    <property type="entry name" value="lambda repressor-like DNA-binding domains"/>
    <property type="match status" value="1"/>
</dbReference>
<dbReference type="SUPFAM" id="SSF47413">
    <property type="entry name" value="lambda repressor-like DNA-binding domains"/>
    <property type="match status" value="1"/>
</dbReference>
<reference evidence="3 4" key="1">
    <citation type="submission" date="2023-12" db="EMBL/GenBank/DDBJ databases">
        <authorList>
            <person name="Manesh M.J.H."/>
            <person name="Bing R.G."/>
            <person name="Willard D.J."/>
            <person name="Kelly R.M."/>
        </authorList>
    </citation>
    <scope>NUCLEOTIDE SEQUENCE [LARGE SCALE GENOMIC DNA]</scope>
    <source>
        <strain evidence="3 4">DSM 8977</strain>
    </source>
</reference>
<dbReference type="RefSeq" id="WP_052661816.1">
    <property type="nucleotide sequence ID" value="NZ_CP139957.1"/>
</dbReference>
<dbReference type="InterPro" id="IPR001387">
    <property type="entry name" value="Cro/C1-type_HTH"/>
</dbReference>
<dbReference type="PANTHER" id="PTHR46558">
    <property type="entry name" value="TRACRIPTIONAL REGULATORY PROTEIN-RELATED-RELATED"/>
    <property type="match status" value="1"/>
</dbReference>
<dbReference type="InterPro" id="IPR010982">
    <property type="entry name" value="Lambda_DNA-bd_dom_sf"/>
</dbReference>
<dbReference type="Pfam" id="PF01381">
    <property type="entry name" value="HTH_3"/>
    <property type="match status" value="1"/>
</dbReference>
<gene>
    <name evidence="3" type="ORF">SOJ16_002051</name>
</gene>
<accession>A0ABZ0TXN8</accession>
<dbReference type="Proteomes" id="UP001322744">
    <property type="component" value="Chromosome"/>
</dbReference>
<evidence type="ECO:0000256" key="1">
    <source>
        <dbReference type="ARBA" id="ARBA00023125"/>
    </source>
</evidence>